<keyword evidence="3" id="KW-1185">Reference proteome</keyword>
<dbReference type="EMBL" id="QUNF01000046">
    <property type="protein sequence ID" value="REG77463.1"/>
    <property type="molecule type" value="Genomic_DNA"/>
</dbReference>
<proteinExistence type="predicted"/>
<dbReference type="InterPro" id="IPR025495">
    <property type="entry name" value="DUF4386"/>
</dbReference>
<dbReference type="Proteomes" id="UP000256405">
    <property type="component" value="Unassembled WGS sequence"/>
</dbReference>
<keyword evidence="1" id="KW-0472">Membrane</keyword>
<evidence type="ECO:0000313" key="2">
    <source>
        <dbReference type="EMBL" id="REG77463.1"/>
    </source>
</evidence>
<reference evidence="2 3" key="1">
    <citation type="submission" date="2018-08" db="EMBL/GenBank/DDBJ databases">
        <title>Genomic Encyclopedia of Archaeal and Bacterial Type Strains, Phase II (KMG-II): from individual species to whole genera.</title>
        <authorList>
            <person name="Goeker M."/>
        </authorList>
    </citation>
    <scope>NUCLEOTIDE SEQUENCE [LARGE SCALE GENOMIC DNA]</scope>
    <source>
        <strain evidence="2 3">DSM 15986</strain>
    </source>
</reference>
<feature type="transmembrane region" description="Helical" evidence="1">
    <location>
        <begin position="145"/>
        <end position="162"/>
    </location>
</feature>
<feature type="transmembrane region" description="Helical" evidence="1">
    <location>
        <begin position="169"/>
        <end position="188"/>
    </location>
</feature>
<dbReference type="RefSeq" id="WP_086544056.1">
    <property type="nucleotide sequence ID" value="NZ_MSSW01000108.1"/>
</dbReference>
<keyword evidence="1" id="KW-1133">Transmembrane helix</keyword>
<name>A0A3E0D4P0_9BACT</name>
<sequence>MTEKNKISRIAGLIYLGVVLTGIFSLMYVPSKLINYDNASLTFQNLTTSETLFRFGIVSGLLCYTFFLFLPLVLYKLLRQVNENMAKLMVLLAVISVPMYFINVQNEFTALSLIKTPHYLKVFSQEQIQSQVLFYIDQYDDGMRLIHIFSGLWLFPFGYLVFKSNFLPRFFGILLMLGSFGYLLDFFGRTLIPNYSELGIGWYIILPASFGEIGICLWLLFIGSKEKRQQSQIKN</sequence>
<feature type="transmembrane region" description="Helical" evidence="1">
    <location>
        <begin position="12"/>
        <end position="31"/>
    </location>
</feature>
<feature type="transmembrane region" description="Helical" evidence="1">
    <location>
        <begin position="51"/>
        <end position="73"/>
    </location>
</feature>
<gene>
    <name evidence="2" type="ORF">C8N25_1469</name>
</gene>
<accession>A0A3E0D4P0</accession>
<dbReference type="OrthoDB" id="1160166at2"/>
<evidence type="ECO:0000256" key="1">
    <source>
        <dbReference type="SAM" id="Phobius"/>
    </source>
</evidence>
<evidence type="ECO:0000313" key="3">
    <source>
        <dbReference type="Proteomes" id="UP000256405"/>
    </source>
</evidence>
<organism evidence="2 3">
    <name type="scientific">Algoriphagus antarcticus</name>
    <dbReference type="NCBI Taxonomy" id="238540"/>
    <lineage>
        <taxon>Bacteria</taxon>
        <taxon>Pseudomonadati</taxon>
        <taxon>Bacteroidota</taxon>
        <taxon>Cytophagia</taxon>
        <taxon>Cytophagales</taxon>
        <taxon>Cyclobacteriaceae</taxon>
        <taxon>Algoriphagus</taxon>
    </lineage>
</organism>
<dbReference type="Pfam" id="PF14329">
    <property type="entry name" value="DUF4386"/>
    <property type="match status" value="1"/>
</dbReference>
<keyword evidence="1" id="KW-0812">Transmembrane</keyword>
<feature type="transmembrane region" description="Helical" evidence="1">
    <location>
        <begin position="85"/>
        <end position="102"/>
    </location>
</feature>
<protein>
    <submittedName>
        <fullName evidence="2">Uncharacterized protein DUF4386</fullName>
    </submittedName>
</protein>
<comment type="caution">
    <text evidence="2">The sequence shown here is derived from an EMBL/GenBank/DDBJ whole genome shotgun (WGS) entry which is preliminary data.</text>
</comment>
<feature type="transmembrane region" description="Helical" evidence="1">
    <location>
        <begin position="200"/>
        <end position="222"/>
    </location>
</feature>
<dbReference type="AlphaFoldDB" id="A0A3E0D4P0"/>